<keyword evidence="1" id="KW-0732">Signal</keyword>
<sequence>MNKFLLKTTRRAALLAAGLVLAGCSSVGNQPATKELHVMTSGGFTAAYDELRPQFEKQSGYVVKTAYGASTGGASDSIPSRLGRGEPADIVILARTALDALVKDGKVVPGSQVDLVKSSIGVVVRQGAPRPDIGTVDAFKRALLNAPSIAYSASASGIYYETELMKKLGVENELKPKSRRILSERVGTVVARGDAAVGLQQVSELLPIPGVDFVGKIPEELQRVTVFSAGIAASSRNPDAARELIKFLSSEPAVPAIVKSGLEPYRAR</sequence>
<evidence type="ECO:0000313" key="3">
    <source>
        <dbReference type="Proteomes" id="UP001162800"/>
    </source>
</evidence>
<protein>
    <submittedName>
        <fullName evidence="2">Substrate-binding domain-containing protein</fullName>
    </submittedName>
</protein>
<dbReference type="InterPro" id="IPR050682">
    <property type="entry name" value="ModA/WtpA"/>
</dbReference>
<dbReference type="PANTHER" id="PTHR30632:SF11">
    <property type="entry name" value="BLR4797 PROTEIN"/>
    <property type="match status" value="1"/>
</dbReference>
<dbReference type="PROSITE" id="PS51257">
    <property type="entry name" value="PROKAR_LIPOPROTEIN"/>
    <property type="match status" value="1"/>
</dbReference>
<organism evidence="2 3">
    <name type="scientific">Comamonas endophytica</name>
    <dbReference type="NCBI Taxonomy" id="2949090"/>
    <lineage>
        <taxon>Bacteria</taxon>
        <taxon>Pseudomonadati</taxon>
        <taxon>Pseudomonadota</taxon>
        <taxon>Betaproteobacteria</taxon>
        <taxon>Burkholderiales</taxon>
        <taxon>Comamonadaceae</taxon>
        <taxon>Comamonas</taxon>
    </lineage>
</organism>
<proteinExistence type="predicted"/>
<evidence type="ECO:0000313" key="2">
    <source>
        <dbReference type="EMBL" id="UYG53464.1"/>
    </source>
</evidence>
<dbReference type="PANTHER" id="PTHR30632">
    <property type="entry name" value="MOLYBDATE-BINDING PERIPLASMIC PROTEIN"/>
    <property type="match status" value="1"/>
</dbReference>
<dbReference type="SUPFAM" id="SSF53850">
    <property type="entry name" value="Periplasmic binding protein-like II"/>
    <property type="match status" value="1"/>
</dbReference>
<keyword evidence="2" id="KW-0614">Plasmid</keyword>
<dbReference type="Proteomes" id="UP001162800">
    <property type="component" value="Plasmid unnamed1"/>
</dbReference>
<evidence type="ECO:0000256" key="1">
    <source>
        <dbReference type="SAM" id="SignalP"/>
    </source>
</evidence>
<name>A0ABY6GG56_9BURK</name>
<dbReference type="EMBL" id="CP106882">
    <property type="protein sequence ID" value="UYG53464.1"/>
    <property type="molecule type" value="Genomic_DNA"/>
</dbReference>
<reference evidence="2" key="1">
    <citation type="submission" date="2022-09" db="EMBL/GenBank/DDBJ databases">
        <title>The complete genome of Acidovorax sp. 5MLIR.</title>
        <authorList>
            <person name="Liu L."/>
            <person name="Yue J."/>
            <person name="Yang F."/>
            <person name="Yuan J."/>
            <person name="Li L."/>
        </authorList>
    </citation>
    <scope>NUCLEOTIDE SEQUENCE</scope>
    <source>
        <strain evidence="2">5MLIR</strain>
        <plasmid evidence="2">unnamed1</plasmid>
    </source>
</reference>
<gene>
    <name evidence="2" type="ORF">M9799_19020</name>
</gene>
<accession>A0ABY6GG56</accession>
<dbReference type="Gene3D" id="3.40.190.10">
    <property type="entry name" value="Periplasmic binding protein-like II"/>
    <property type="match status" value="2"/>
</dbReference>
<feature type="chain" id="PRO_5046643772" evidence="1">
    <location>
        <begin position="23"/>
        <end position="268"/>
    </location>
</feature>
<feature type="signal peptide" evidence="1">
    <location>
        <begin position="1"/>
        <end position="22"/>
    </location>
</feature>
<dbReference type="RefSeq" id="WP_231043669.1">
    <property type="nucleotide sequence ID" value="NZ_CP106882.1"/>
</dbReference>
<keyword evidence="3" id="KW-1185">Reference proteome</keyword>
<dbReference type="Pfam" id="PF13531">
    <property type="entry name" value="SBP_bac_11"/>
    <property type="match status" value="1"/>
</dbReference>
<geneLocation type="plasmid" evidence="2 3">
    <name>unnamed1</name>
</geneLocation>